<dbReference type="Proteomes" id="UP000653305">
    <property type="component" value="Unassembled WGS sequence"/>
</dbReference>
<reference evidence="10" key="1">
    <citation type="submission" date="2020-07" db="EMBL/GenBank/DDBJ databases">
        <title>Ethylene signaling mediates host invasion by parasitic plants.</title>
        <authorList>
            <person name="Yoshida S."/>
        </authorList>
    </citation>
    <scope>NUCLEOTIDE SEQUENCE</scope>
    <source>
        <strain evidence="10">Okayama</strain>
    </source>
</reference>
<gene>
    <name evidence="10" type="ORF">PHJA_001042700</name>
</gene>
<name>A0A830BN60_9LAMI</name>
<comment type="caution">
    <text evidence="10">The sequence shown here is derived from an EMBL/GenBank/DDBJ whole genome shotgun (WGS) entry which is preliminary data.</text>
</comment>
<keyword evidence="4" id="KW-0964">Secreted</keyword>
<dbReference type="AlphaFoldDB" id="A0A830BN60"/>
<evidence type="ECO:0000256" key="4">
    <source>
        <dbReference type="ARBA" id="ARBA00022525"/>
    </source>
</evidence>
<comment type="similarity">
    <text evidence="2 9">Belongs to the glycosyl hydrolase 28 family.</text>
</comment>
<dbReference type="Pfam" id="PF00295">
    <property type="entry name" value="Glyco_hydro_28"/>
    <property type="match status" value="1"/>
</dbReference>
<keyword evidence="3" id="KW-0134">Cell wall</keyword>
<comment type="subcellular location">
    <subcellularLocation>
        <location evidence="1">Secreted</location>
        <location evidence="1">Cell wall</location>
    </subcellularLocation>
</comment>
<keyword evidence="11" id="KW-1185">Reference proteome</keyword>
<dbReference type="GO" id="GO:0071555">
    <property type="term" value="P:cell wall organization"/>
    <property type="evidence" value="ECO:0007669"/>
    <property type="project" value="UniProtKB-KW"/>
</dbReference>
<dbReference type="InterPro" id="IPR012334">
    <property type="entry name" value="Pectin_lyas_fold"/>
</dbReference>
<dbReference type="SMART" id="SM00710">
    <property type="entry name" value="PbH1"/>
    <property type="match status" value="6"/>
</dbReference>
<dbReference type="InterPro" id="IPR000743">
    <property type="entry name" value="Glyco_hydro_28"/>
</dbReference>
<dbReference type="OrthoDB" id="187139at2759"/>
<dbReference type="Gene3D" id="2.160.20.10">
    <property type="entry name" value="Single-stranded right-handed beta-helix, Pectin lyase-like"/>
    <property type="match status" value="1"/>
</dbReference>
<protein>
    <submittedName>
        <fullName evidence="10">Probable polygalacturonase at3g15720</fullName>
    </submittedName>
</protein>
<organism evidence="10 11">
    <name type="scientific">Phtheirospermum japonicum</name>
    <dbReference type="NCBI Taxonomy" id="374723"/>
    <lineage>
        <taxon>Eukaryota</taxon>
        <taxon>Viridiplantae</taxon>
        <taxon>Streptophyta</taxon>
        <taxon>Embryophyta</taxon>
        <taxon>Tracheophyta</taxon>
        <taxon>Spermatophyta</taxon>
        <taxon>Magnoliopsida</taxon>
        <taxon>eudicotyledons</taxon>
        <taxon>Gunneridae</taxon>
        <taxon>Pentapetalae</taxon>
        <taxon>asterids</taxon>
        <taxon>lamiids</taxon>
        <taxon>Lamiales</taxon>
        <taxon>Orobanchaceae</taxon>
        <taxon>Orobanchaceae incertae sedis</taxon>
        <taxon>Phtheirospermum</taxon>
    </lineage>
</organism>
<dbReference type="InterPro" id="IPR011050">
    <property type="entry name" value="Pectin_lyase_fold/virulence"/>
</dbReference>
<accession>A0A830BN60</accession>
<dbReference type="InterPro" id="IPR006626">
    <property type="entry name" value="PbH1"/>
</dbReference>
<keyword evidence="5 9" id="KW-0378">Hydrolase</keyword>
<evidence type="ECO:0000256" key="2">
    <source>
        <dbReference type="ARBA" id="ARBA00008834"/>
    </source>
</evidence>
<evidence type="ECO:0000256" key="6">
    <source>
        <dbReference type="ARBA" id="ARBA00023295"/>
    </source>
</evidence>
<evidence type="ECO:0000313" key="11">
    <source>
        <dbReference type="Proteomes" id="UP000653305"/>
    </source>
</evidence>
<evidence type="ECO:0000313" key="10">
    <source>
        <dbReference type="EMBL" id="GFP88990.1"/>
    </source>
</evidence>
<evidence type="ECO:0000256" key="1">
    <source>
        <dbReference type="ARBA" id="ARBA00004191"/>
    </source>
</evidence>
<evidence type="ECO:0000256" key="9">
    <source>
        <dbReference type="RuleBase" id="RU361169"/>
    </source>
</evidence>
<evidence type="ECO:0000256" key="7">
    <source>
        <dbReference type="ARBA" id="ARBA00023316"/>
    </source>
</evidence>
<proteinExistence type="inferred from homology"/>
<dbReference type="SUPFAM" id="SSF51126">
    <property type="entry name" value="Pectin lyase-like"/>
    <property type="match status" value="1"/>
</dbReference>
<dbReference type="GO" id="GO:0004650">
    <property type="term" value="F:polygalacturonase activity"/>
    <property type="evidence" value="ECO:0007669"/>
    <property type="project" value="InterPro"/>
</dbReference>
<evidence type="ECO:0000256" key="8">
    <source>
        <dbReference type="PROSITE-ProRule" id="PRU10052"/>
    </source>
</evidence>
<feature type="active site" evidence="8">
    <location>
        <position position="191"/>
    </location>
</feature>
<dbReference type="PROSITE" id="PS00502">
    <property type="entry name" value="POLYGALACTURONASE"/>
    <property type="match status" value="1"/>
</dbReference>
<dbReference type="GO" id="GO:0005975">
    <property type="term" value="P:carbohydrate metabolic process"/>
    <property type="evidence" value="ECO:0007669"/>
    <property type="project" value="InterPro"/>
</dbReference>
<dbReference type="PANTHER" id="PTHR31375">
    <property type="match status" value="1"/>
</dbReference>
<evidence type="ECO:0000256" key="3">
    <source>
        <dbReference type="ARBA" id="ARBA00022512"/>
    </source>
</evidence>
<keyword evidence="6 9" id="KW-0326">Glycosidase</keyword>
<dbReference type="EMBL" id="BMAC01000177">
    <property type="protein sequence ID" value="GFP88990.1"/>
    <property type="molecule type" value="Genomic_DNA"/>
</dbReference>
<evidence type="ECO:0000256" key="5">
    <source>
        <dbReference type="ARBA" id="ARBA00022801"/>
    </source>
</evidence>
<feature type="non-terminal residue" evidence="10">
    <location>
        <position position="1"/>
    </location>
</feature>
<sequence>KAFQSAWKAACTKETDNVKITVPNGKTFLVYAVKFEGPCKSSSITFEILGRIVAPPRSAWRKKSTDEWLYFHRVDGLIVEGNGQGQIDGVGSTWWKQAMRFSHCNGLQLRGLKYINSQQNHISINACNKTSISKLDIRAPQKSPNTDGIDISASIGLHIHDCVMATGDDCIAINGGTSDVNISNIACGPGHGISIGSLGKKGHHDEVQRINITNCSFNRTQNGVRIKTWQGGAGFAKNIIFSNITFIEANNPVIIDQFYCPHQKCETKKSAVQVSDVRFSGLHGTSSCKNATINLSCSETVPCKNIILEDVNIKSANPHNSTSAYCINAHGLAHTSNPVVSCLKN</sequence>
<keyword evidence="7" id="KW-0961">Cell wall biogenesis/degradation</keyword>